<comment type="similarity">
    <text evidence="1 2">Belongs to the iron/ascorbate-dependent oxidoreductase family.</text>
</comment>
<dbReference type="InterPro" id="IPR005123">
    <property type="entry name" value="Oxoglu/Fe-dep_dioxygenase_dom"/>
</dbReference>
<protein>
    <recommendedName>
        <fullName evidence="4">Fe2OG dioxygenase domain-containing protein</fullName>
    </recommendedName>
</protein>
<dbReference type="EMBL" id="JAGTJR010000019">
    <property type="protein sequence ID" value="KAH7045200.1"/>
    <property type="molecule type" value="Genomic_DNA"/>
</dbReference>
<dbReference type="InterPro" id="IPR044861">
    <property type="entry name" value="IPNS-like_FE2OG_OXY"/>
</dbReference>
<accession>A0ABQ8G563</accession>
<evidence type="ECO:0000256" key="2">
    <source>
        <dbReference type="RuleBase" id="RU003682"/>
    </source>
</evidence>
<evidence type="ECO:0000313" key="6">
    <source>
        <dbReference type="Proteomes" id="UP000774617"/>
    </source>
</evidence>
<proteinExistence type="inferred from homology"/>
<gene>
    <name evidence="5" type="ORF">B0J12DRAFT_603432</name>
</gene>
<dbReference type="InterPro" id="IPR027443">
    <property type="entry name" value="IPNS-like_sf"/>
</dbReference>
<evidence type="ECO:0000259" key="4">
    <source>
        <dbReference type="PROSITE" id="PS51471"/>
    </source>
</evidence>
<evidence type="ECO:0000256" key="3">
    <source>
        <dbReference type="SAM" id="MobiDB-lite"/>
    </source>
</evidence>
<dbReference type="Gene3D" id="2.60.120.330">
    <property type="entry name" value="B-lactam Antibiotic, Isopenicillin N Synthase, Chain"/>
    <property type="match status" value="1"/>
</dbReference>
<keyword evidence="6" id="KW-1185">Reference proteome</keyword>
<feature type="compositionally biased region" description="Polar residues" evidence="3">
    <location>
        <begin position="51"/>
        <end position="71"/>
    </location>
</feature>
<dbReference type="PANTHER" id="PTHR47990">
    <property type="entry name" value="2-OXOGLUTARATE (2OG) AND FE(II)-DEPENDENT OXYGENASE SUPERFAMILY PROTEIN-RELATED"/>
    <property type="match status" value="1"/>
</dbReference>
<evidence type="ECO:0000313" key="5">
    <source>
        <dbReference type="EMBL" id="KAH7045200.1"/>
    </source>
</evidence>
<dbReference type="InterPro" id="IPR026992">
    <property type="entry name" value="DIOX_N"/>
</dbReference>
<name>A0ABQ8G563_9PEZI</name>
<keyword evidence="2" id="KW-0560">Oxidoreductase</keyword>
<comment type="caution">
    <text evidence="5">The sequence shown here is derived from an EMBL/GenBank/DDBJ whole genome shotgun (WGS) entry which is preliminary data.</text>
</comment>
<feature type="region of interest" description="Disordered" evidence="3">
    <location>
        <begin position="51"/>
        <end position="90"/>
    </location>
</feature>
<dbReference type="SUPFAM" id="SSF51197">
    <property type="entry name" value="Clavaminate synthase-like"/>
    <property type="match status" value="1"/>
</dbReference>
<dbReference type="Pfam" id="PF03171">
    <property type="entry name" value="2OG-FeII_Oxy"/>
    <property type="match status" value="1"/>
</dbReference>
<organism evidence="5 6">
    <name type="scientific">Macrophomina phaseolina</name>
    <dbReference type="NCBI Taxonomy" id="35725"/>
    <lineage>
        <taxon>Eukaryota</taxon>
        <taxon>Fungi</taxon>
        <taxon>Dikarya</taxon>
        <taxon>Ascomycota</taxon>
        <taxon>Pezizomycotina</taxon>
        <taxon>Dothideomycetes</taxon>
        <taxon>Dothideomycetes incertae sedis</taxon>
        <taxon>Botryosphaeriales</taxon>
        <taxon>Botryosphaeriaceae</taxon>
        <taxon>Macrophomina</taxon>
    </lineage>
</organism>
<dbReference type="PRINTS" id="PR00682">
    <property type="entry name" value="IPNSYNTHASE"/>
</dbReference>
<evidence type="ECO:0000256" key="1">
    <source>
        <dbReference type="ARBA" id="ARBA00008056"/>
    </source>
</evidence>
<keyword evidence="2" id="KW-0479">Metal-binding</keyword>
<keyword evidence="2" id="KW-0408">Iron</keyword>
<sequence length="429" mass="46937">MQRLQHKCKLLQRVALKYAVSSSTTSPLHVARPITAFNSLSLVTSRSFKTPATRHQSLSATEVSSAATPLSTVRPPFPTPRVAATGTSTAPPPFTIPTVDIAPYLSDPSSPAAQRVVEQINQACRSTGFFQIVNHGVPAALQDEVFRAAQRFFRLPLEEKKKLDAKTTIGHRGYDVLESQSYEEGVLPDLKEGFYVGNDVPATDPRAQAGRFFMGPNVWPASLEAHELQQPAEAYFAAVYALSLRVLDMIAASLPYDVRATFARFTQPAELVAAPLRLLHYPPARPRGQQRQLGASAHTDFGAVTLLMQDGNPGLQVLDRHGAARWVDVPSTRRAYVVNVGDMLERWTRGYYRSSVHRVVNPLPCDRYSVVFFFDGNLDCPLVPLGPPDEGGAEAAAGSGNAEEREDVLTVEKHMIERMTASYGKGGKK</sequence>
<dbReference type="Pfam" id="PF14226">
    <property type="entry name" value="DIOX_N"/>
    <property type="match status" value="1"/>
</dbReference>
<feature type="domain" description="Fe2OG dioxygenase" evidence="4">
    <location>
        <begin position="272"/>
        <end position="376"/>
    </location>
</feature>
<reference evidence="5 6" key="1">
    <citation type="journal article" date="2021" name="Nat. Commun.">
        <title>Genetic determinants of endophytism in the Arabidopsis root mycobiome.</title>
        <authorList>
            <person name="Mesny F."/>
            <person name="Miyauchi S."/>
            <person name="Thiergart T."/>
            <person name="Pickel B."/>
            <person name="Atanasova L."/>
            <person name="Karlsson M."/>
            <person name="Huettel B."/>
            <person name="Barry K.W."/>
            <person name="Haridas S."/>
            <person name="Chen C."/>
            <person name="Bauer D."/>
            <person name="Andreopoulos W."/>
            <person name="Pangilinan J."/>
            <person name="LaButti K."/>
            <person name="Riley R."/>
            <person name="Lipzen A."/>
            <person name="Clum A."/>
            <person name="Drula E."/>
            <person name="Henrissat B."/>
            <person name="Kohler A."/>
            <person name="Grigoriev I.V."/>
            <person name="Martin F.M."/>
            <person name="Hacquard S."/>
        </authorList>
    </citation>
    <scope>NUCLEOTIDE SEQUENCE [LARGE SCALE GENOMIC DNA]</scope>
    <source>
        <strain evidence="5 6">MPI-SDFR-AT-0080</strain>
    </source>
</reference>
<dbReference type="InterPro" id="IPR050231">
    <property type="entry name" value="Iron_ascorbate_oxido_reductase"/>
</dbReference>
<dbReference type="Proteomes" id="UP000774617">
    <property type="component" value="Unassembled WGS sequence"/>
</dbReference>
<dbReference type="PROSITE" id="PS51471">
    <property type="entry name" value="FE2OG_OXY"/>
    <property type="match status" value="1"/>
</dbReference>